<dbReference type="AlphaFoldDB" id="A0A858RRW3"/>
<gene>
    <name evidence="1" type="ORF">HHL09_16380</name>
</gene>
<reference evidence="1 2" key="1">
    <citation type="submission" date="2020-04" db="EMBL/GenBank/DDBJ databases">
        <title>Luteolibacter sp. G-1-1-1 isolated from soil.</title>
        <authorList>
            <person name="Dahal R.H."/>
        </authorList>
    </citation>
    <scope>NUCLEOTIDE SEQUENCE [LARGE SCALE GENOMIC DNA]</scope>
    <source>
        <strain evidence="1 2">G-1-1-1</strain>
    </source>
</reference>
<organism evidence="1 2">
    <name type="scientific">Luteolibacter luteus</name>
    <dbReference type="NCBI Taxonomy" id="2728835"/>
    <lineage>
        <taxon>Bacteria</taxon>
        <taxon>Pseudomonadati</taxon>
        <taxon>Verrucomicrobiota</taxon>
        <taxon>Verrucomicrobiia</taxon>
        <taxon>Verrucomicrobiales</taxon>
        <taxon>Verrucomicrobiaceae</taxon>
        <taxon>Luteolibacter</taxon>
    </lineage>
</organism>
<dbReference type="Pfam" id="PF13668">
    <property type="entry name" value="Ferritin_2"/>
    <property type="match status" value="1"/>
</dbReference>
<protein>
    <submittedName>
        <fullName evidence="1">Ferritin-like domain-containing protein</fullName>
    </submittedName>
</protein>
<sequence>MPEAEAASGFGFAFGLGNKKAKRDADILNFALNLEYLEAEYYLRATTGQGLEAAGIGVDGNGTTGDVVVKANPQVTFTTAAVQQYANEIAQDEANHVRFLRTALDSTRFGQVARPQINLLDSFNALGGLLGIGNFDPFANEANFLLGAFIFEDVGVTAYKGASPLVSNKAYLEAAAGILGVEAYHAGTIRTLIYQAGTTAQNTANAISALRASLDNQPSGSNALDQGVTVGGLANIVPADANSIAFSRTTDQVLNIVYGGVNASSGLFFPNGLNGNIR</sequence>
<dbReference type="Proteomes" id="UP000501812">
    <property type="component" value="Chromosome"/>
</dbReference>
<evidence type="ECO:0000313" key="1">
    <source>
        <dbReference type="EMBL" id="QJE99294.1"/>
    </source>
</evidence>
<dbReference type="PANTHER" id="PTHR31694:SF26">
    <property type="entry name" value="OS05G0151100 PROTEIN"/>
    <property type="match status" value="1"/>
</dbReference>
<name>A0A858RRW3_9BACT</name>
<dbReference type="KEGG" id="luo:HHL09_16380"/>
<dbReference type="PANTHER" id="PTHR31694">
    <property type="entry name" value="DESICCATION-LIKE PROTEIN"/>
    <property type="match status" value="1"/>
</dbReference>
<dbReference type="InterPro" id="IPR052965">
    <property type="entry name" value="Pigment-catalase-like"/>
</dbReference>
<keyword evidence="2" id="KW-1185">Reference proteome</keyword>
<dbReference type="EMBL" id="CP051774">
    <property type="protein sequence ID" value="QJE99294.1"/>
    <property type="molecule type" value="Genomic_DNA"/>
</dbReference>
<accession>A0A858RRW3</accession>
<evidence type="ECO:0000313" key="2">
    <source>
        <dbReference type="Proteomes" id="UP000501812"/>
    </source>
</evidence>
<proteinExistence type="predicted"/>